<evidence type="ECO:0000256" key="1">
    <source>
        <dbReference type="SAM" id="MobiDB-lite"/>
    </source>
</evidence>
<reference evidence="2" key="1">
    <citation type="submission" date="2015-01" db="EMBL/GenBank/DDBJ databases">
        <authorList>
            <person name="Durling Mikael"/>
        </authorList>
    </citation>
    <scope>NUCLEOTIDE SEQUENCE</scope>
</reference>
<evidence type="ECO:0000313" key="2">
    <source>
        <dbReference type="EMBL" id="CEO56167.1"/>
    </source>
</evidence>
<sequence length="79" mass="8459">MWANGAPLPALANQRVSLDRETPRSDLSLFGMASNEANLTDLIATPVSALDPCPRKEGRPSLAMSNIDAGHPFRAAQTR</sequence>
<proteinExistence type="predicted"/>
<accession>A0A0B7KL64</accession>
<dbReference type="EMBL" id="CDPU01000062">
    <property type="protein sequence ID" value="CEO56167.1"/>
    <property type="molecule type" value="Genomic_DNA"/>
</dbReference>
<protein>
    <submittedName>
        <fullName evidence="2">Uncharacterized protein</fullName>
    </submittedName>
</protein>
<dbReference type="AlphaFoldDB" id="A0A0B7KL64"/>
<organism evidence="2">
    <name type="scientific">Bionectria ochroleuca</name>
    <name type="common">Gliocladium roseum</name>
    <dbReference type="NCBI Taxonomy" id="29856"/>
    <lineage>
        <taxon>Eukaryota</taxon>
        <taxon>Fungi</taxon>
        <taxon>Dikarya</taxon>
        <taxon>Ascomycota</taxon>
        <taxon>Pezizomycotina</taxon>
        <taxon>Sordariomycetes</taxon>
        <taxon>Hypocreomycetidae</taxon>
        <taxon>Hypocreales</taxon>
        <taxon>Bionectriaceae</taxon>
        <taxon>Clonostachys</taxon>
    </lineage>
</organism>
<feature type="region of interest" description="Disordered" evidence="1">
    <location>
        <begin position="1"/>
        <end position="23"/>
    </location>
</feature>
<feature type="region of interest" description="Disordered" evidence="1">
    <location>
        <begin position="53"/>
        <end position="79"/>
    </location>
</feature>
<gene>
    <name evidence="2" type="ORF">BN869_000012225_1</name>
</gene>
<name>A0A0B7KL64_BIOOC</name>